<dbReference type="GO" id="GO:0016567">
    <property type="term" value="P:protein ubiquitination"/>
    <property type="evidence" value="ECO:0007669"/>
    <property type="project" value="InterPro"/>
</dbReference>
<dbReference type="InterPro" id="IPR044231">
    <property type="entry name" value="SP1/SPL1"/>
</dbReference>
<evidence type="ECO:0000256" key="5">
    <source>
        <dbReference type="ARBA" id="ARBA00022692"/>
    </source>
</evidence>
<dbReference type="EC" id="2.3.2.27" evidence="3"/>
<evidence type="ECO:0000313" key="14">
    <source>
        <dbReference type="Proteomes" id="UP001237642"/>
    </source>
</evidence>
<dbReference type="Proteomes" id="UP001237642">
    <property type="component" value="Unassembled WGS sequence"/>
</dbReference>
<evidence type="ECO:0000313" key="13">
    <source>
        <dbReference type="EMBL" id="KAK1396729.1"/>
    </source>
</evidence>
<dbReference type="GO" id="GO:0016020">
    <property type="term" value="C:membrane"/>
    <property type="evidence" value="ECO:0007669"/>
    <property type="project" value="UniProtKB-SubCell"/>
</dbReference>
<dbReference type="Pfam" id="PF12483">
    <property type="entry name" value="GIDE"/>
    <property type="match status" value="1"/>
</dbReference>
<gene>
    <name evidence="13" type="ORF">POM88_006592</name>
</gene>
<sequence length="191" mass="21155">MFQVLSLLGLLPFDCQRFSVRQVLKRNRREVAGRACARGCRSVYSSITRYSIQSVAFIVEEMAEQHFLKYNDAGSWIQDYAMILSMCKEVPWYLDDGTSRVFVIGARGASGLALTVGSEVFEESGRSLVRGTLDYLQGLKMLGVKRTERVLPVGTPLTVVGEFVIHIDALVSTIGPYNPIVGMALMAHRSA</sequence>
<evidence type="ECO:0000256" key="6">
    <source>
        <dbReference type="ARBA" id="ARBA00022723"/>
    </source>
</evidence>
<evidence type="ECO:0000256" key="9">
    <source>
        <dbReference type="ARBA" id="ARBA00022833"/>
    </source>
</evidence>
<name>A0AAD8J313_9APIA</name>
<keyword evidence="14" id="KW-1185">Reference proteome</keyword>
<dbReference type="PANTHER" id="PTHR47568:SF2">
    <property type="entry name" value="E3 UBIQUITIN-PROTEIN LIGASE SP1-RELATED"/>
    <property type="match status" value="1"/>
</dbReference>
<evidence type="ECO:0000256" key="7">
    <source>
        <dbReference type="ARBA" id="ARBA00022771"/>
    </source>
</evidence>
<dbReference type="PANTHER" id="PTHR47568">
    <property type="match status" value="1"/>
</dbReference>
<dbReference type="InterPro" id="IPR022170">
    <property type="entry name" value="MUL1-like"/>
</dbReference>
<dbReference type="GO" id="GO:0061630">
    <property type="term" value="F:ubiquitin protein ligase activity"/>
    <property type="evidence" value="ECO:0007669"/>
    <property type="project" value="UniProtKB-EC"/>
</dbReference>
<accession>A0AAD8J313</accession>
<keyword evidence="5" id="KW-0812">Transmembrane</keyword>
<keyword evidence="7" id="KW-0863">Zinc-finger</keyword>
<reference evidence="13" key="1">
    <citation type="submission" date="2023-02" db="EMBL/GenBank/DDBJ databases">
        <title>Genome of toxic invasive species Heracleum sosnowskyi carries increased number of genes despite the absence of recent whole-genome duplications.</title>
        <authorList>
            <person name="Schelkunov M."/>
            <person name="Shtratnikova V."/>
            <person name="Makarenko M."/>
            <person name="Klepikova A."/>
            <person name="Omelchenko D."/>
            <person name="Novikova G."/>
            <person name="Obukhova E."/>
            <person name="Bogdanov V."/>
            <person name="Penin A."/>
            <person name="Logacheva M."/>
        </authorList>
    </citation>
    <scope>NUCLEOTIDE SEQUENCE</scope>
    <source>
        <strain evidence="13">Hsosn_3</strain>
        <tissue evidence="13">Leaf</tissue>
    </source>
</reference>
<keyword evidence="4" id="KW-0808">Transferase</keyword>
<keyword evidence="8" id="KW-0833">Ubl conjugation pathway</keyword>
<evidence type="ECO:0000256" key="10">
    <source>
        <dbReference type="ARBA" id="ARBA00022989"/>
    </source>
</evidence>
<proteinExistence type="predicted"/>
<evidence type="ECO:0000256" key="4">
    <source>
        <dbReference type="ARBA" id="ARBA00022679"/>
    </source>
</evidence>
<organism evidence="13 14">
    <name type="scientific">Heracleum sosnowskyi</name>
    <dbReference type="NCBI Taxonomy" id="360622"/>
    <lineage>
        <taxon>Eukaryota</taxon>
        <taxon>Viridiplantae</taxon>
        <taxon>Streptophyta</taxon>
        <taxon>Embryophyta</taxon>
        <taxon>Tracheophyta</taxon>
        <taxon>Spermatophyta</taxon>
        <taxon>Magnoliopsida</taxon>
        <taxon>eudicotyledons</taxon>
        <taxon>Gunneridae</taxon>
        <taxon>Pentapetalae</taxon>
        <taxon>asterids</taxon>
        <taxon>campanulids</taxon>
        <taxon>Apiales</taxon>
        <taxon>Apiaceae</taxon>
        <taxon>Apioideae</taxon>
        <taxon>apioid superclade</taxon>
        <taxon>Tordylieae</taxon>
        <taxon>Tordyliinae</taxon>
        <taxon>Heracleum</taxon>
    </lineage>
</organism>
<evidence type="ECO:0000256" key="3">
    <source>
        <dbReference type="ARBA" id="ARBA00012483"/>
    </source>
</evidence>
<evidence type="ECO:0000259" key="12">
    <source>
        <dbReference type="Pfam" id="PF12483"/>
    </source>
</evidence>
<dbReference type="EMBL" id="JAUIZM010000002">
    <property type="protein sequence ID" value="KAK1396729.1"/>
    <property type="molecule type" value="Genomic_DNA"/>
</dbReference>
<keyword evidence="10" id="KW-1133">Transmembrane helix</keyword>
<dbReference type="GO" id="GO:0008270">
    <property type="term" value="F:zinc ion binding"/>
    <property type="evidence" value="ECO:0007669"/>
    <property type="project" value="UniProtKB-KW"/>
</dbReference>
<evidence type="ECO:0000256" key="11">
    <source>
        <dbReference type="ARBA" id="ARBA00023136"/>
    </source>
</evidence>
<evidence type="ECO:0000256" key="8">
    <source>
        <dbReference type="ARBA" id="ARBA00022786"/>
    </source>
</evidence>
<comment type="subcellular location">
    <subcellularLocation>
        <location evidence="2">Membrane</location>
        <topology evidence="2">Multi-pass membrane protein</topology>
    </subcellularLocation>
</comment>
<evidence type="ECO:0000256" key="1">
    <source>
        <dbReference type="ARBA" id="ARBA00000900"/>
    </source>
</evidence>
<keyword evidence="9" id="KW-0862">Zinc</keyword>
<comment type="catalytic activity">
    <reaction evidence="1">
        <text>S-ubiquitinyl-[E2 ubiquitin-conjugating enzyme]-L-cysteine + [acceptor protein]-L-lysine = [E2 ubiquitin-conjugating enzyme]-L-cysteine + N(6)-ubiquitinyl-[acceptor protein]-L-lysine.</text>
        <dbReference type="EC" id="2.3.2.27"/>
    </reaction>
</comment>
<feature type="domain" description="E3 Ubiquitin ligase MUL1-like" evidence="12">
    <location>
        <begin position="67"/>
        <end position="163"/>
    </location>
</feature>
<comment type="caution">
    <text evidence="13">The sequence shown here is derived from an EMBL/GenBank/DDBJ whole genome shotgun (WGS) entry which is preliminary data.</text>
</comment>
<keyword evidence="6" id="KW-0479">Metal-binding</keyword>
<reference evidence="13" key="2">
    <citation type="submission" date="2023-05" db="EMBL/GenBank/DDBJ databases">
        <authorList>
            <person name="Schelkunov M.I."/>
        </authorList>
    </citation>
    <scope>NUCLEOTIDE SEQUENCE</scope>
    <source>
        <strain evidence="13">Hsosn_3</strain>
        <tissue evidence="13">Leaf</tissue>
    </source>
</reference>
<evidence type="ECO:0000256" key="2">
    <source>
        <dbReference type="ARBA" id="ARBA00004141"/>
    </source>
</evidence>
<protein>
    <recommendedName>
        <fullName evidence="3">RING-type E3 ubiquitin transferase</fullName>
        <ecNumber evidence="3">2.3.2.27</ecNumber>
    </recommendedName>
</protein>
<dbReference type="AlphaFoldDB" id="A0AAD8J313"/>
<keyword evidence="11" id="KW-0472">Membrane</keyword>